<gene>
    <name evidence="1" type="ORF">NPIL_143091</name>
</gene>
<evidence type="ECO:0000313" key="2">
    <source>
        <dbReference type="Proteomes" id="UP000887013"/>
    </source>
</evidence>
<proteinExistence type="predicted"/>
<name>A0A8X6NLN0_NEPPI</name>
<dbReference type="EMBL" id="BMAW01106049">
    <property type="protein sequence ID" value="GFT22285.1"/>
    <property type="molecule type" value="Genomic_DNA"/>
</dbReference>
<sequence length="90" mass="10196">MFMGVIADMGKSIDSKVLLQFYALLRSGVEFHLGKCETRAMVTSAKDKSLASKSREMDSRGKLKVTLLGWLDLFISEKKVLRIYTTFKMV</sequence>
<organism evidence="1 2">
    <name type="scientific">Nephila pilipes</name>
    <name type="common">Giant wood spider</name>
    <name type="synonym">Nephila maculata</name>
    <dbReference type="NCBI Taxonomy" id="299642"/>
    <lineage>
        <taxon>Eukaryota</taxon>
        <taxon>Metazoa</taxon>
        <taxon>Ecdysozoa</taxon>
        <taxon>Arthropoda</taxon>
        <taxon>Chelicerata</taxon>
        <taxon>Arachnida</taxon>
        <taxon>Araneae</taxon>
        <taxon>Araneomorphae</taxon>
        <taxon>Entelegynae</taxon>
        <taxon>Araneoidea</taxon>
        <taxon>Nephilidae</taxon>
        <taxon>Nephila</taxon>
    </lineage>
</organism>
<reference evidence="1" key="1">
    <citation type="submission" date="2020-08" db="EMBL/GenBank/DDBJ databases">
        <title>Multicomponent nature underlies the extraordinary mechanical properties of spider dragline silk.</title>
        <authorList>
            <person name="Kono N."/>
            <person name="Nakamura H."/>
            <person name="Mori M."/>
            <person name="Yoshida Y."/>
            <person name="Ohtoshi R."/>
            <person name="Malay A.D."/>
            <person name="Moran D.A.P."/>
            <person name="Tomita M."/>
            <person name="Numata K."/>
            <person name="Arakawa K."/>
        </authorList>
    </citation>
    <scope>NUCLEOTIDE SEQUENCE</scope>
</reference>
<dbReference type="AlphaFoldDB" id="A0A8X6NLN0"/>
<protein>
    <submittedName>
        <fullName evidence="1">Uncharacterized protein</fullName>
    </submittedName>
</protein>
<keyword evidence="2" id="KW-1185">Reference proteome</keyword>
<evidence type="ECO:0000313" key="1">
    <source>
        <dbReference type="EMBL" id="GFT22285.1"/>
    </source>
</evidence>
<accession>A0A8X6NLN0</accession>
<dbReference type="Proteomes" id="UP000887013">
    <property type="component" value="Unassembled WGS sequence"/>
</dbReference>
<comment type="caution">
    <text evidence="1">The sequence shown here is derived from an EMBL/GenBank/DDBJ whole genome shotgun (WGS) entry which is preliminary data.</text>
</comment>